<keyword evidence="2" id="KW-1185">Reference proteome</keyword>
<dbReference type="EMBL" id="CAJHCP010000014">
    <property type="protein sequence ID" value="CAD6554811.1"/>
    <property type="molecule type" value="Genomic_DNA"/>
</dbReference>
<sequence length="66" mass="7768">MGQRIDSRGRMAALLLYQIPLAWGTFRVNEGAGAAFFWREEMKQLPLSNSVVWYLQRHPEFFHDLN</sequence>
<evidence type="ECO:0000313" key="2">
    <source>
        <dbReference type="Proteomes" id="UP000598032"/>
    </source>
</evidence>
<protein>
    <submittedName>
        <fullName evidence="1">Uncharacterized protein</fullName>
    </submittedName>
</protein>
<reference evidence="1 2" key="1">
    <citation type="submission" date="2020-10" db="EMBL/GenBank/DDBJ databases">
        <authorList>
            <person name="Peeters C."/>
        </authorList>
    </citation>
    <scope>NUCLEOTIDE SEQUENCE [LARGE SCALE GENOMIC DNA]</scope>
    <source>
        <strain evidence="1 2">LMG 28140</strain>
    </source>
</reference>
<proteinExistence type="predicted"/>
<comment type="caution">
    <text evidence="1">The sequence shown here is derived from an EMBL/GenBank/DDBJ whole genome shotgun (WGS) entry which is preliminary data.</text>
</comment>
<organism evidence="1 2">
    <name type="scientific">Paraburkholderia metrosideri</name>
    <dbReference type="NCBI Taxonomy" id="580937"/>
    <lineage>
        <taxon>Bacteria</taxon>
        <taxon>Pseudomonadati</taxon>
        <taxon>Pseudomonadota</taxon>
        <taxon>Betaproteobacteria</taxon>
        <taxon>Burkholderiales</taxon>
        <taxon>Burkholderiaceae</taxon>
        <taxon>Paraburkholderia</taxon>
    </lineage>
</organism>
<name>A0ABM8P2Y2_9BURK</name>
<accession>A0ABM8P2Y2</accession>
<gene>
    <name evidence="1" type="ORF">LMG28140_05538</name>
</gene>
<evidence type="ECO:0000313" key="1">
    <source>
        <dbReference type="EMBL" id="CAD6554811.1"/>
    </source>
</evidence>
<dbReference type="Proteomes" id="UP000598032">
    <property type="component" value="Unassembled WGS sequence"/>
</dbReference>